<evidence type="ECO:0000313" key="1">
    <source>
        <dbReference type="EMBL" id="MQS16228.1"/>
    </source>
</evidence>
<protein>
    <submittedName>
        <fullName evidence="1">Uncharacterized protein</fullName>
    </submittedName>
</protein>
<dbReference type="Proteomes" id="UP000450000">
    <property type="component" value="Unassembled WGS sequence"/>
</dbReference>
<keyword evidence="2" id="KW-1185">Reference proteome</keyword>
<evidence type="ECO:0000313" key="2">
    <source>
        <dbReference type="Proteomes" id="UP000450000"/>
    </source>
</evidence>
<comment type="caution">
    <text evidence="1">The sequence shown here is derived from an EMBL/GenBank/DDBJ whole genome shotgun (WGS) entry which is preliminary data.</text>
</comment>
<organism evidence="1 2">
    <name type="scientific">Streptomyces kaniharaensis</name>
    <dbReference type="NCBI Taxonomy" id="212423"/>
    <lineage>
        <taxon>Bacteria</taxon>
        <taxon>Bacillati</taxon>
        <taxon>Actinomycetota</taxon>
        <taxon>Actinomycetes</taxon>
        <taxon>Kitasatosporales</taxon>
        <taxon>Streptomycetaceae</taxon>
        <taxon>Streptomyces</taxon>
    </lineage>
</organism>
<dbReference type="SUPFAM" id="SSF48403">
    <property type="entry name" value="Ankyrin repeat"/>
    <property type="match status" value="1"/>
</dbReference>
<reference evidence="1 2" key="1">
    <citation type="submission" date="2019-09" db="EMBL/GenBank/DDBJ databases">
        <title>Genome Sequences of Streptomyces kaniharaensis ATCC 21070.</title>
        <authorList>
            <person name="Zhu W."/>
            <person name="De Crecy-Lagard V."/>
            <person name="Richards N.G."/>
        </authorList>
    </citation>
    <scope>NUCLEOTIDE SEQUENCE [LARGE SCALE GENOMIC DNA]</scope>
    <source>
        <strain evidence="1 2">SF-557</strain>
    </source>
</reference>
<proteinExistence type="predicted"/>
<accession>A0A6N7L0Z1</accession>
<sequence>MPGGLGIISLVPGTLLSSNTSSGGALTEPSLDLTDRLVSAVIARDAATVRACLEQGAAPDTLGSDGLPLLCTAVAGLDHLTAEVLVDGGANQDRELPDGSTPLVRAVDTGSPALVTVVLGDAPRLRVPKASQRQLLDLARHWYEIGVVEELRRRTGAAGPAVTHRIDDAHGDTIDEVSLGGLTVRAGHGAILTHLEWRFGVLPPLAEVMARAVPHAEDGDSNWFAASYYLSQRRGPRIWSELTALRHHPDPTHRRFLASVLWHRGFLATADRASDVARDVDFLASWAQDEPDGHVLANILGVYNGGEHPDQEAIGLQYTNHPDPRVRSEVAFCLSRERTARSEAATSALLGMVRDPDPKVRAAVAQVFAPRFTLDNQLAPAIRDALLLLLRDDALWVRRHAAESLALSDDRTTPSLDAFLTLLDEEDKDLRLEAAFALARRDDPRAEQAYQRIGPLDAFSEHDHRLFALWRYRTRNQPDRV</sequence>
<dbReference type="Gene3D" id="1.25.40.20">
    <property type="entry name" value="Ankyrin repeat-containing domain"/>
    <property type="match status" value="1"/>
</dbReference>
<name>A0A6N7L0Z1_9ACTN</name>
<dbReference type="OrthoDB" id="4331932at2"/>
<dbReference type="EMBL" id="WBOF01000002">
    <property type="protein sequence ID" value="MQS16228.1"/>
    <property type="molecule type" value="Genomic_DNA"/>
</dbReference>
<dbReference type="Gene3D" id="1.25.10.10">
    <property type="entry name" value="Leucine-rich Repeat Variant"/>
    <property type="match status" value="1"/>
</dbReference>
<dbReference type="SUPFAM" id="SSF48371">
    <property type="entry name" value="ARM repeat"/>
    <property type="match status" value="1"/>
</dbReference>
<dbReference type="InterPro" id="IPR016024">
    <property type="entry name" value="ARM-type_fold"/>
</dbReference>
<dbReference type="AlphaFoldDB" id="A0A6N7L0Z1"/>
<gene>
    <name evidence="1" type="ORF">F7Q99_29375</name>
</gene>
<dbReference type="InterPro" id="IPR036770">
    <property type="entry name" value="Ankyrin_rpt-contain_sf"/>
</dbReference>
<dbReference type="InterPro" id="IPR011989">
    <property type="entry name" value="ARM-like"/>
</dbReference>